<dbReference type="InterPro" id="IPR023069">
    <property type="entry name" value="Chaperone_TorD"/>
</dbReference>
<keyword evidence="5" id="KW-1185">Reference proteome</keyword>
<dbReference type="Pfam" id="PF02613">
    <property type="entry name" value="Nitrate_red_del"/>
    <property type="match status" value="1"/>
</dbReference>
<dbReference type="EMBL" id="BPEY01000057">
    <property type="protein sequence ID" value="GIU48382.1"/>
    <property type="molecule type" value="Genomic_DNA"/>
</dbReference>
<comment type="caution">
    <text evidence="4">The sequence shown here is derived from an EMBL/GenBank/DDBJ whole genome shotgun (WGS) entry which is preliminary data.</text>
</comment>
<dbReference type="Gene3D" id="1.20.1280.20">
    <property type="entry name" value="HscB, C-terminal domain"/>
    <property type="match status" value="1"/>
</dbReference>
<comment type="function">
    <text evidence="3">Involved in the biogenesis of TorA. Acts on TorA before the insertion of the molybdenum cofactor and, as a result, probably favors a conformation of the apoenzyme that is competent for acquiring the cofactor.</text>
</comment>
<dbReference type="Gene3D" id="1.20.120.1820">
    <property type="match status" value="1"/>
</dbReference>
<name>A0ABQ4PKF3_9GAMM</name>
<keyword evidence="1 3" id="KW-0963">Cytoplasm</keyword>
<evidence type="ECO:0000256" key="3">
    <source>
        <dbReference type="HAMAP-Rule" id="MF_01150"/>
    </source>
</evidence>
<gene>
    <name evidence="3 4" type="primary">torD</name>
    <name evidence="4" type="ORF">TUM4438_29620</name>
</gene>
<dbReference type="RefSeq" id="WP_220781940.1">
    <property type="nucleotide sequence ID" value="NZ_BPEY01000057.1"/>
</dbReference>
<dbReference type="PANTHER" id="PTHR34227">
    <property type="entry name" value="CHAPERONE PROTEIN YCDY"/>
    <property type="match status" value="1"/>
</dbReference>
<dbReference type="SUPFAM" id="SSF89155">
    <property type="entry name" value="TorD-like"/>
    <property type="match status" value="1"/>
</dbReference>
<comment type="similarity">
    <text evidence="3">Belongs to the TorD/DmsD family. TorD subfamily.</text>
</comment>
<dbReference type="InterPro" id="IPR036386">
    <property type="entry name" value="HscB_C_sf"/>
</dbReference>
<evidence type="ECO:0000256" key="1">
    <source>
        <dbReference type="ARBA" id="ARBA00022490"/>
    </source>
</evidence>
<dbReference type="InterPro" id="IPR050289">
    <property type="entry name" value="TorD/DmsD_chaperones"/>
</dbReference>
<evidence type="ECO:0000313" key="4">
    <source>
        <dbReference type="EMBL" id="GIU48382.1"/>
    </source>
</evidence>
<dbReference type="InterPro" id="IPR020945">
    <property type="entry name" value="DMSO/NO3_reduct_chaperone"/>
</dbReference>
<comment type="subcellular location">
    <subcellularLocation>
        <location evidence="3">Cytoplasm</location>
    </subcellularLocation>
</comment>
<dbReference type="NCBIfam" id="NF003442">
    <property type="entry name" value="PRK04976.1"/>
    <property type="match status" value="1"/>
</dbReference>
<dbReference type="HAMAP" id="MF_01150">
    <property type="entry name" value="TorD"/>
    <property type="match status" value="1"/>
</dbReference>
<proteinExistence type="inferred from homology"/>
<sequence length="221" mass="24829">MMKDAVNTKSVEINPVDQVRSTIYQLLSSLFAKEVDHKTLHDLTSEQAQQFWAQLSSESEFKADVNTLVAELATLKTDKALLELAADYCGLFLVGTKHSASPYASLYLTDKPAKKGDEPLLFGEQHQQMTQFLKQSQLQVQSEFPEPADHLAVILAYVAHLCTHSTATEQHDFIKANLANWLNNFVAKVTEVDTGNFYQALARLTYSWVKSDAEWLESESQ</sequence>
<reference evidence="4" key="1">
    <citation type="submission" date="2021-05" db="EMBL/GenBank/DDBJ databases">
        <title>Molecular characterization for Shewanella algae harboring chromosomal blaOXA-55-like strains isolated from clinical and environment sample.</title>
        <authorList>
            <person name="Ohama Y."/>
            <person name="Aoki K."/>
            <person name="Harada S."/>
            <person name="Moriya K."/>
            <person name="Ishii Y."/>
            <person name="Tateda K."/>
        </authorList>
    </citation>
    <scope>NUCLEOTIDE SEQUENCE</scope>
    <source>
        <strain evidence="4">JCM 11563</strain>
    </source>
</reference>
<dbReference type="InterPro" id="IPR036411">
    <property type="entry name" value="TorD-like_sf"/>
</dbReference>
<organism evidence="4 5">
    <name type="scientific">Shewanella sairae</name>
    <dbReference type="NCBI Taxonomy" id="190310"/>
    <lineage>
        <taxon>Bacteria</taxon>
        <taxon>Pseudomonadati</taxon>
        <taxon>Pseudomonadota</taxon>
        <taxon>Gammaproteobacteria</taxon>
        <taxon>Alteromonadales</taxon>
        <taxon>Shewanellaceae</taxon>
        <taxon>Shewanella</taxon>
    </lineage>
</organism>
<keyword evidence="2 3" id="KW-0143">Chaperone</keyword>
<accession>A0ABQ4PKF3</accession>
<protein>
    <recommendedName>
        <fullName evidence="3">Chaperone protein TorD</fullName>
    </recommendedName>
</protein>
<evidence type="ECO:0000256" key="2">
    <source>
        <dbReference type="ARBA" id="ARBA00023186"/>
    </source>
</evidence>
<dbReference type="Proteomes" id="UP000887104">
    <property type="component" value="Unassembled WGS sequence"/>
</dbReference>
<dbReference type="PANTHER" id="PTHR34227:SF11">
    <property type="entry name" value="CHAPERONE PROTEIN TORD"/>
    <property type="match status" value="1"/>
</dbReference>
<evidence type="ECO:0000313" key="5">
    <source>
        <dbReference type="Proteomes" id="UP000887104"/>
    </source>
</evidence>